<dbReference type="InterPro" id="IPR002223">
    <property type="entry name" value="Kunitz_BPTI"/>
</dbReference>
<dbReference type="Gene3D" id="4.10.410.10">
    <property type="entry name" value="Pancreatic trypsin inhibitor Kunitz domain"/>
    <property type="match status" value="1"/>
</dbReference>
<dbReference type="PROSITE" id="PS50279">
    <property type="entry name" value="BPTI_KUNITZ_2"/>
    <property type="match status" value="1"/>
</dbReference>
<protein>
    <recommendedName>
        <fullName evidence="2">BPTI/Kunitz inhibitor domain-containing protein</fullName>
    </recommendedName>
</protein>
<feature type="transmembrane region" description="Helical" evidence="1">
    <location>
        <begin position="28"/>
        <end position="47"/>
    </location>
</feature>
<comment type="caution">
    <text evidence="3">The sequence shown here is derived from an EMBL/GenBank/DDBJ whole genome shotgun (WGS) entry which is preliminary data.</text>
</comment>
<dbReference type="Pfam" id="PF00014">
    <property type="entry name" value="Kunitz_BPTI"/>
    <property type="match status" value="1"/>
</dbReference>
<evidence type="ECO:0000313" key="3">
    <source>
        <dbReference type="EMBL" id="MBK5932087.1"/>
    </source>
</evidence>
<evidence type="ECO:0000259" key="2">
    <source>
        <dbReference type="PROSITE" id="PS50279"/>
    </source>
</evidence>
<evidence type="ECO:0000256" key="1">
    <source>
        <dbReference type="SAM" id="Phobius"/>
    </source>
</evidence>
<dbReference type="SUPFAM" id="SSF57362">
    <property type="entry name" value="BPTI-like"/>
    <property type="match status" value="1"/>
</dbReference>
<accession>A0AAJ0XI04</accession>
<dbReference type="GO" id="GO:0004867">
    <property type="term" value="F:serine-type endopeptidase inhibitor activity"/>
    <property type="evidence" value="ECO:0007669"/>
    <property type="project" value="InterPro"/>
</dbReference>
<evidence type="ECO:0000313" key="4">
    <source>
        <dbReference type="Proteomes" id="UP001296967"/>
    </source>
</evidence>
<gene>
    <name evidence="3" type="ORF">CCR82_16485</name>
</gene>
<dbReference type="EMBL" id="NHSF01000076">
    <property type="protein sequence ID" value="MBK5932087.1"/>
    <property type="molecule type" value="Genomic_DNA"/>
</dbReference>
<sequence>MLLPSLSLAMNVPSLVQSRRAFCRLGRLPLVLLALAALGLVLVGCAGTGGDTDDLIHVSCLQVPQPGRCSKPRAAFYYDYQTDSCKAFARGVCDPSWPFRSMRDCVKACGGKPVP</sequence>
<keyword evidence="1" id="KW-0472">Membrane</keyword>
<feature type="domain" description="BPTI/Kunitz inhibitor" evidence="2">
    <location>
        <begin position="60"/>
        <end position="109"/>
    </location>
</feature>
<reference evidence="3" key="1">
    <citation type="submission" date="2017-05" db="EMBL/GenBank/DDBJ databases">
        <authorList>
            <person name="Imhoff J.F."/>
            <person name="Rahn T."/>
            <person name="Kuenzel S."/>
            <person name="Neulinger S.C."/>
        </authorList>
    </citation>
    <scope>NUCLEOTIDE SEQUENCE</scope>
    <source>
        <strain evidence="3">DSM 4395</strain>
    </source>
</reference>
<dbReference type="Proteomes" id="UP001296967">
    <property type="component" value="Unassembled WGS sequence"/>
</dbReference>
<dbReference type="SMART" id="SM00131">
    <property type="entry name" value="KU"/>
    <property type="match status" value="1"/>
</dbReference>
<proteinExistence type="predicted"/>
<keyword evidence="4" id="KW-1185">Reference proteome</keyword>
<organism evidence="3 4">
    <name type="scientific">Halochromatium salexigens</name>
    <name type="common">Chromatium salexigens</name>
    <dbReference type="NCBI Taxonomy" id="49447"/>
    <lineage>
        <taxon>Bacteria</taxon>
        <taxon>Pseudomonadati</taxon>
        <taxon>Pseudomonadota</taxon>
        <taxon>Gammaproteobacteria</taxon>
        <taxon>Chromatiales</taxon>
        <taxon>Chromatiaceae</taxon>
        <taxon>Halochromatium</taxon>
    </lineage>
</organism>
<dbReference type="AlphaFoldDB" id="A0AAJ0XI04"/>
<name>A0AAJ0XI04_HALSE</name>
<dbReference type="InterPro" id="IPR036880">
    <property type="entry name" value="Kunitz_BPTI_sf"/>
</dbReference>
<keyword evidence="1" id="KW-0812">Transmembrane</keyword>
<keyword evidence="1" id="KW-1133">Transmembrane helix</keyword>
<reference evidence="3" key="2">
    <citation type="journal article" date="2020" name="Microorganisms">
        <title>Osmotic Adaptation and Compatible Solute Biosynthesis of Phototrophic Bacteria as Revealed from Genome Analyses.</title>
        <authorList>
            <person name="Imhoff J.F."/>
            <person name="Rahn T."/>
            <person name="Kunzel S."/>
            <person name="Keller A."/>
            <person name="Neulinger S.C."/>
        </authorList>
    </citation>
    <scope>NUCLEOTIDE SEQUENCE</scope>
    <source>
        <strain evidence="3">DSM 4395</strain>
    </source>
</reference>